<name>A0AAW0D7Q1_9AGAR</name>
<protein>
    <submittedName>
        <fullName evidence="2">Uncharacterized protein</fullName>
    </submittedName>
</protein>
<dbReference type="EMBL" id="JAWWNJ010000010">
    <property type="protein sequence ID" value="KAK7047044.1"/>
    <property type="molecule type" value="Genomic_DNA"/>
</dbReference>
<feature type="transmembrane region" description="Helical" evidence="1">
    <location>
        <begin position="119"/>
        <end position="139"/>
    </location>
</feature>
<comment type="caution">
    <text evidence="2">The sequence shown here is derived from an EMBL/GenBank/DDBJ whole genome shotgun (WGS) entry which is preliminary data.</text>
</comment>
<organism evidence="2 3">
    <name type="scientific">Favolaschia claudopus</name>
    <dbReference type="NCBI Taxonomy" id="2862362"/>
    <lineage>
        <taxon>Eukaryota</taxon>
        <taxon>Fungi</taxon>
        <taxon>Dikarya</taxon>
        <taxon>Basidiomycota</taxon>
        <taxon>Agaricomycotina</taxon>
        <taxon>Agaricomycetes</taxon>
        <taxon>Agaricomycetidae</taxon>
        <taxon>Agaricales</taxon>
        <taxon>Marasmiineae</taxon>
        <taxon>Mycenaceae</taxon>
        <taxon>Favolaschia</taxon>
    </lineage>
</organism>
<evidence type="ECO:0000313" key="3">
    <source>
        <dbReference type="Proteomes" id="UP001362999"/>
    </source>
</evidence>
<gene>
    <name evidence="2" type="ORF">R3P38DRAFT_3423827</name>
</gene>
<dbReference type="Proteomes" id="UP001362999">
    <property type="component" value="Unassembled WGS sequence"/>
</dbReference>
<keyword evidence="1" id="KW-0812">Transmembrane</keyword>
<sequence>MSSPVQLLEHAELAELFVLLADARTTNALARNFEHIINFPDEFQLIWKSRPSIFKYLYVPFSESALIVNIVLVMTKTEWSDDTCHTFLFVELVAGALMILLSDLVLVFRVWILYRRSKLFMYFLAGHLTASISMFILTAYKCGSTILAFGHRNAPILSIFMRDGFFWFLSLVVLRVAKIIIWNRGRVTLVEIPVVVVSGETAVGTELEVRRAAPASKGNWETSHDLD</sequence>
<evidence type="ECO:0000256" key="1">
    <source>
        <dbReference type="SAM" id="Phobius"/>
    </source>
</evidence>
<keyword evidence="1" id="KW-0472">Membrane</keyword>
<proteinExistence type="predicted"/>
<keyword evidence="1" id="KW-1133">Transmembrane helix</keyword>
<feature type="transmembrane region" description="Helical" evidence="1">
    <location>
        <begin position="56"/>
        <end position="75"/>
    </location>
</feature>
<dbReference type="AlphaFoldDB" id="A0AAW0D7Q1"/>
<evidence type="ECO:0000313" key="2">
    <source>
        <dbReference type="EMBL" id="KAK7047044.1"/>
    </source>
</evidence>
<accession>A0AAW0D7Q1</accession>
<feature type="transmembrane region" description="Helical" evidence="1">
    <location>
        <begin position="159"/>
        <end position="177"/>
    </location>
</feature>
<keyword evidence="3" id="KW-1185">Reference proteome</keyword>
<reference evidence="2 3" key="1">
    <citation type="journal article" date="2024" name="J Genomics">
        <title>Draft genome sequencing and assembly of Favolaschia claudopus CIRM-BRFM 2984 isolated from oak limbs.</title>
        <authorList>
            <person name="Navarro D."/>
            <person name="Drula E."/>
            <person name="Chaduli D."/>
            <person name="Cazenave R."/>
            <person name="Ahrendt S."/>
            <person name="Wang J."/>
            <person name="Lipzen A."/>
            <person name="Daum C."/>
            <person name="Barry K."/>
            <person name="Grigoriev I.V."/>
            <person name="Favel A."/>
            <person name="Rosso M.N."/>
            <person name="Martin F."/>
        </authorList>
    </citation>
    <scope>NUCLEOTIDE SEQUENCE [LARGE SCALE GENOMIC DNA]</scope>
    <source>
        <strain evidence="2 3">CIRM-BRFM 2984</strain>
    </source>
</reference>
<feature type="transmembrane region" description="Helical" evidence="1">
    <location>
        <begin position="87"/>
        <end position="112"/>
    </location>
</feature>